<gene>
    <name evidence="2" type="ORF">FIBSPDRAFT_1041390</name>
</gene>
<keyword evidence="3" id="KW-1185">Reference proteome</keyword>
<protein>
    <submittedName>
        <fullName evidence="2">Uncharacterized protein</fullName>
    </submittedName>
</protein>
<evidence type="ECO:0000256" key="1">
    <source>
        <dbReference type="SAM" id="MobiDB-lite"/>
    </source>
</evidence>
<dbReference type="Proteomes" id="UP000076532">
    <property type="component" value="Unassembled WGS sequence"/>
</dbReference>
<dbReference type="EMBL" id="KV417520">
    <property type="protein sequence ID" value="KZP25556.1"/>
    <property type="molecule type" value="Genomic_DNA"/>
</dbReference>
<sequence>MAPKLPAAVSKNMRDPTKAKGFRAAIRLAQEDPGLLAEIEEKSMEVLDRENPHVAEHRIKTLVTWGISLMERYPEMDESEHWTDTVVLRHARYYLRLRATKTRGRSGEEKVKASTLRAWVQLLVFCISKYTHDGAGKKMGMTVLSKHDLFDQLTQEGAQIIDDLNLDRFQNDKMRIGRLEFRLMLQHGFRTTGPERFLSMLQTVLCAHVTFYATTRSSSLAASHREYLAREKYVKLGDFKFYQTAAFTWQVDLKLKNFKGFNDAEGCQQDLTFKPVTLAQNVIFDLPMYALVYFHYRGAFKYESLEALLATTDAVIAVRPEKAEEPLVLKCGPDGHLLMDPPVPALANSTSAKIFDWAKGVNIIGGSIGAFRRDTASDYGEALGADFAQAMLNHEEIKSTFSRHYAEGSGRTVDLTALRLREIEAPGDALRPPDANMFTSTAVEALLMQRVIEKTVSNDQNVVSKRENVLTAQQLDDIENLPEMQQANANFADTWPAFRALYQDSDRYPKNALTSFRHIKSNCILISGKESEVVQAENSIRNAAYKIKKLKDTLRRKARLTIRKAMPKTAGASGEDTLANRNEAMDWLKKPLDHRTFLGGIDPAAPHGVTTVLASSSSPELKDVKADTDAPSTTTEDDINIDITAALASYSSPQLKALYAKADTDAPSTTTDFFDFDDQPVIDAPLDLEDGEQDHLHMSANLVRRDFILRLVSPFAQWLATQTRFKLDGDRWLCKKLTHTPWFDLRIDMYTPGSNDHDPCKPFRCPASDCKSEFTTIKNTVNHMLKYCPLKATWGDIYKATSLNYSRATALTKRKIQPTGDNAMPSPKRHASEPLDFNQPVVVLSLALDLIKEEVKRVVRRHLDLQMGSDGF</sequence>
<dbReference type="OrthoDB" id="3253465at2759"/>
<feature type="region of interest" description="Disordered" evidence="1">
    <location>
        <begin position="614"/>
        <end position="635"/>
    </location>
</feature>
<name>A0A166P010_9AGAM</name>
<organism evidence="2 3">
    <name type="scientific">Athelia psychrophila</name>
    <dbReference type="NCBI Taxonomy" id="1759441"/>
    <lineage>
        <taxon>Eukaryota</taxon>
        <taxon>Fungi</taxon>
        <taxon>Dikarya</taxon>
        <taxon>Basidiomycota</taxon>
        <taxon>Agaricomycotina</taxon>
        <taxon>Agaricomycetes</taxon>
        <taxon>Agaricomycetidae</taxon>
        <taxon>Atheliales</taxon>
        <taxon>Atheliaceae</taxon>
        <taxon>Athelia</taxon>
    </lineage>
</organism>
<accession>A0A166P010</accession>
<proteinExistence type="predicted"/>
<evidence type="ECO:0000313" key="2">
    <source>
        <dbReference type="EMBL" id="KZP25556.1"/>
    </source>
</evidence>
<dbReference type="AlphaFoldDB" id="A0A166P010"/>
<evidence type="ECO:0000313" key="3">
    <source>
        <dbReference type="Proteomes" id="UP000076532"/>
    </source>
</evidence>
<reference evidence="2 3" key="1">
    <citation type="journal article" date="2016" name="Mol. Biol. Evol.">
        <title>Comparative Genomics of Early-Diverging Mushroom-Forming Fungi Provides Insights into the Origins of Lignocellulose Decay Capabilities.</title>
        <authorList>
            <person name="Nagy L.G."/>
            <person name="Riley R."/>
            <person name="Tritt A."/>
            <person name="Adam C."/>
            <person name="Daum C."/>
            <person name="Floudas D."/>
            <person name="Sun H."/>
            <person name="Yadav J.S."/>
            <person name="Pangilinan J."/>
            <person name="Larsson K.H."/>
            <person name="Matsuura K."/>
            <person name="Barry K."/>
            <person name="Labutti K."/>
            <person name="Kuo R."/>
            <person name="Ohm R.A."/>
            <person name="Bhattacharya S.S."/>
            <person name="Shirouzu T."/>
            <person name="Yoshinaga Y."/>
            <person name="Martin F.M."/>
            <person name="Grigoriev I.V."/>
            <person name="Hibbett D.S."/>
        </authorList>
    </citation>
    <scope>NUCLEOTIDE SEQUENCE [LARGE SCALE GENOMIC DNA]</scope>
    <source>
        <strain evidence="2 3">CBS 109695</strain>
    </source>
</reference>